<reference evidence="8" key="1">
    <citation type="submission" date="2023-02" db="EMBL/GenBank/DDBJ databases">
        <title>Genome of toxic invasive species Heracleum sosnowskyi carries increased number of genes despite the absence of recent whole-genome duplications.</title>
        <authorList>
            <person name="Schelkunov M."/>
            <person name="Shtratnikova V."/>
            <person name="Makarenko M."/>
            <person name="Klepikova A."/>
            <person name="Omelchenko D."/>
            <person name="Novikova G."/>
            <person name="Obukhova E."/>
            <person name="Bogdanov V."/>
            <person name="Penin A."/>
            <person name="Logacheva M."/>
        </authorList>
    </citation>
    <scope>NUCLEOTIDE SEQUENCE</scope>
    <source>
        <strain evidence="8">Hsosn_3</strain>
        <tissue evidence="8">Leaf</tissue>
    </source>
</reference>
<organism evidence="8 9">
    <name type="scientific">Heracleum sosnowskyi</name>
    <dbReference type="NCBI Taxonomy" id="360622"/>
    <lineage>
        <taxon>Eukaryota</taxon>
        <taxon>Viridiplantae</taxon>
        <taxon>Streptophyta</taxon>
        <taxon>Embryophyta</taxon>
        <taxon>Tracheophyta</taxon>
        <taxon>Spermatophyta</taxon>
        <taxon>Magnoliopsida</taxon>
        <taxon>eudicotyledons</taxon>
        <taxon>Gunneridae</taxon>
        <taxon>Pentapetalae</taxon>
        <taxon>asterids</taxon>
        <taxon>campanulids</taxon>
        <taxon>Apiales</taxon>
        <taxon>Apiaceae</taxon>
        <taxon>Apioideae</taxon>
        <taxon>apioid superclade</taxon>
        <taxon>Tordylieae</taxon>
        <taxon>Tordyliinae</taxon>
        <taxon>Heracleum</taxon>
    </lineage>
</organism>
<evidence type="ECO:0000256" key="5">
    <source>
        <dbReference type="ARBA" id="ARBA00022771"/>
    </source>
</evidence>
<comment type="subcellular location">
    <subcellularLocation>
        <location evidence="1">Cytoplasm</location>
    </subcellularLocation>
</comment>
<dbReference type="GO" id="GO:0008270">
    <property type="term" value="F:zinc ion binding"/>
    <property type="evidence" value="ECO:0007669"/>
    <property type="project" value="UniProtKB-KW"/>
</dbReference>
<sequence length="132" mass="14751">MMLGKRQRRPPIKRTTSMTEFTLDLSFTTAPPPPQPAVLNHRRNSVDFTDSDHFLRSCSLCKLRLVPGRDIFMYRGDNGFCSLECRQQQIIQDERKEKLLASQNHEASAAASIPVSIATGSEITEAVATAVM</sequence>
<gene>
    <name evidence="8" type="ORF">POM88_010332</name>
</gene>
<reference evidence="8" key="2">
    <citation type="submission" date="2023-05" db="EMBL/GenBank/DDBJ databases">
        <authorList>
            <person name="Schelkunov M.I."/>
        </authorList>
    </citation>
    <scope>NUCLEOTIDE SEQUENCE</scope>
    <source>
        <strain evidence="8">Hsosn_3</strain>
        <tissue evidence="8">Leaf</tissue>
    </source>
</reference>
<accession>A0AAD8N071</accession>
<evidence type="ECO:0000256" key="6">
    <source>
        <dbReference type="PROSITE-ProRule" id="PRU01131"/>
    </source>
</evidence>
<evidence type="ECO:0000313" key="9">
    <source>
        <dbReference type="Proteomes" id="UP001237642"/>
    </source>
</evidence>
<comment type="caution">
    <text evidence="8">The sequence shown here is derived from an EMBL/GenBank/DDBJ whole genome shotgun (WGS) entry which is preliminary data.</text>
</comment>
<evidence type="ECO:0000313" key="8">
    <source>
        <dbReference type="EMBL" id="KAK1391276.1"/>
    </source>
</evidence>
<dbReference type="PANTHER" id="PTHR33059:SF4">
    <property type="entry name" value="FCS-LIKE ZINC FINGER 5"/>
    <property type="match status" value="1"/>
</dbReference>
<keyword evidence="3" id="KW-0963">Cytoplasm</keyword>
<feature type="zinc finger region" description="FLZ-type" evidence="6">
    <location>
        <begin position="53"/>
        <end position="97"/>
    </location>
</feature>
<dbReference type="EMBL" id="JAUIZM010000003">
    <property type="protein sequence ID" value="KAK1391276.1"/>
    <property type="molecule type" value="Genomic_DNA"/>
</dbReference>
<evidence type="ECO:0000256" key="4">
    <source>
        <dbReference type="ARBA" id="ARBA00022723"/>
    </source>
</evidence>
<keyword evidence="4" id="KW-0479">Metal-binding</keyword>
<keyword evidence="9" id="KW-1185">Reference proteome</keyword>
<comment type="similarity">
    <text evidence="2">Belongs to the FLZ family.</text>
</comment>
<dbReference type="AlphaFoldDB" id="A0AAD8N071"/>
<proteinExistence type="inferred from homology"/>
<dbReference type="GO" id="GO:0005737">
    <property type="term" value="C:cytoplasm"/>
    <property type="evidence" value="ECO:0007669"/>
    <property type="project" value="UniProtKB-SubCell"/>
</dbReference>
<dbReference type="InterPro" id="IPR007650">
    <property type="entry name" value="Zf-FLZ_dom"/>
</dbReference>
<protein>
    <submittedName>
        <fullName evidence="8">FLZ-type domain-containing protein</fullName>
    </submittedName>
</protein>
<name>A0AAD8N071_9APIA</name>
<evidence type="ECO:0000256" key="1">
    <source>
        <dbReference type="ARBA" id="ARBA00004496"/>
    </source>
</evidence>
<keyword evidence="5" id="KW-0863">Zinc-finger</keyword>
<keyword evidence="5" id="KW-0862">Zinc</keyword>
<feature type="domain" description="FLZ-type" evidence="7">
    <location>
        <begin position="53"/>
        <end position="97"/>
    </location>
</feature>
<evidence type="ECO:0000259" key="7">
    <source>
        <dbReference type="PROSITE" id="PS51795"/>
    </source>
</evidence>
<dbReference type="Pfam" id="PF04570">
    <property type="entry name" value="zf-FLZ"/>
    <property type="match status" value="1"/>
</dbReference>
<dbReference type="Proteomes" id="UP001237642">
    <property type="component" value="Unassembled WGS sequence"/>
</dbReference>
<evidence type="ECO:0000256" key="2">
    <source>
        <dbReference type="ARBA" id="ARBA00009374"/>
    </source>
</evidence>
<evidence type="ECO:0000256" key="3">
    <source>
        <dbReference type="ARBA" id="ARBA00022490"/>
    </source>
</evidence>
<dbReference type="PANTHER" id="PTHR33059">
    <property type="entry name" value="FCS-LIKE ZINC FINGER 5"/>
    <property type="match status" value="1"/>
</dbReference>
<dbReference type="PROSITE" id="PS51795">
    <property type="entry name" value="ZF_FLZ"/>
    <property type="match status" value="1"/>
</dbReference>